<feature type="compositionally biased region" description="Polar residues" evidence="1">
    <location>
        <begin position="1"/>
        <end position="20"/>
    </location>
</feature>
<protein>
    <submittedName>
        <fullName evidence="2">Uncharacterized protein</fullName>
    </submittedName>
</protein>
<name>A0AAV4RFD9_CAEEX</name>
<sequence>MALSAAPNSSHLCLSENSPSRKSHVEEAKQKDRIKHTLCIESLLEETGICAQPGTLYGQLPGTFHLRLTILPSKEKNTENGGND</sequence>
<proteinExistence type="predicted"/>
<dbReference type="Proteomes" id="UP001054945">
    <property type="component" value="Unassembled WGS sequence"/>
</dbReference>
<dbReference type="Gene3D" id="3.90.1150.10">
    <property type="entry name" value="Aspartate Aminotransferase, domain 1"/>
    <property type="match status" value="1"/>
</dbReference>
<evidence type="ECO:0000313" key="2">
    <source>
        <dbReference type="EMBL" id="GIY18723.1"/>
    </source>
</evidence>
<dbReference type="AlphaFoldDB" id="A0AAV4RFD9"/>
<organism evidence="2 3">
    <name type="scientific">Caerostris extrusa</name>
    <name type="common">Bark spider</name>
    <name type="synonym">Caerostris bankana</name>
    <dbReference type="NCBI Taxonomy" id="172846"/>
    <lineage>
        <taxon>Eukaryota</taxon>
        <taxon>Metazoa</taxon>
        <taxon>Ecdysozoa</taxon>
        <taxon>Arthropoda</taxon>
        <taxon>Chelicerata</taxon>
        <taxon>Arachnida</taxon>
        <taxon>Araneae</taxon>
        <taxon>Araneomorphae</taxon>
        <taxon>Entelegynae</taxon>
        <taxon>Araneoidea</taxon>
        <taxon>Araneidae</taxon>
        <taxon>Caerostris</taxon>
    </lineage>
</organism>
<comment type="caution">
    <text evidence="2">The sequence shown here is derived from an EMBL/GenBank/DDBJ whole genome shotgun (WGS) entry which is preliminary data.</text>
</comment>
<feature type="region of interest" description="Disordered" evidence="1">
    <location>
        <begin position="1"/>
        <end position="31"/>
    </location>
</feature>
<accession>A0AAV4RFD9</accession>
<dbReference type="InterPro" id="IPR015422">
    <property type="entry name" value="PyrdxlP-dep_Trfase_small"/>
</dbReference>
<evidence type="ECO:0000313" key="3">
    <source>
        <dbReference type="Proteomes" id="UP001054945"/>
    </source>
</evidence>
<evidence type="ECO:0000256" key="1">
    <source>
        <dbReference type="SAM" id="MobiDB-lite"/>
    </source>
</evidence>
<reference evidence="2 3" key="1">
    <citation type="submission" date="2021-06" db="EMBL/GenBank/DDBJ databases">
        <title>Caerostris extrusa draft genome.</title>
        <authorList>
            <person name="Kono N."/>
            <person name="Arakawa K."/>
        </authorList>
    </citation>
    <scope>NUCLEOTIDE SEQUENCE [LARGE SCALE GENOMIC DNA]</scope>
</reference>
<dbReference type="EMBL" id="BPLR01007667">
    <property type="protein sequence ID" value="GIY18723.1"/>
    <property type="molecule type" value="Genomic_DNA"/>
</dbReference>
<gene>
    <name evidence="2" type="ORF">CEXT_396311</name>
</gene>
<keyword evidence="3" id="KW-1185">Reference proteome</keyword>